<dbReference type="InterPro" id="IPR024320">
    <property type="entry name" value="LPG_synthase_C"/>
</dbReference>
<name>A0A9D2VYA8_9FIRM</name>
<dbReference type="InterPro" id="IPR016732">
    <property type="entry name" value="UCP018688"/>
</dbReference>
<dbReference type="Gene3D" id="3.40.630.30">
    <property type="match status" value="1"/>
</dbReference>
<organism evidence="2 3">
    <name type="scientific">Merdimonas faecis</name>
    <dbReference type="NCBI Taxonomy" id="1653435"/>
    <lineage>
        <taxon>Bacteria</taxon>
        <taxon>Bacillati</taxon>
        <taxon>Bacillota</taxon>
        <taxon>Clostridia</taxon>
        <taxon>Lachnospirales</taxon>
        <taxon>Lachnospiraceae</taxon>
        <taxon>Merdimonas</taxon>
    </lineage>
</organism>
<dbReference type="PANTHER" id="PTHR41373:SF1">
    <property type="entry name" value="PHOSPHATIDYLGLYCEROL LYSYLTRANSFERASE C-TERMINAL DOMAIN-CONTAINING PROTEIN"/>
    <property type="match status" value="1"/>
</dbReference>
<feature type="domain" description="Phosphatidylglycerol lysyltransferase C-terminal" evidence="1">
    <location>
        <begin position="27"/>
        <end position="290"/>
    </location>
</feature>
<dbReference type="EMBL" id="DYXE01000079">
    <property type="protein sequence ID" value="HJH50420.1"/>
    <property type="molecule type" value="Genomic_DNA"/>
</dbReference>
<proteinExistence type="predicted"/>
<dbReference type="PANTHER" id="PTHR41373">
    <property type="entry name" value="DUF2156 DOMAIN-CONTAINING PROTEIN"/>
    <property type="match status" value="1"/>
</dbReference>
<accession>A0A9D2VYA8</accession>
<protein>
    <submittedName>
        <fullName evidence="2">Phosphatidylglycerol lysyltransferase domain-containing protein</fullName>
    </submittedName>
</protein>
<comment type="caution">
    <text evidence="2">The sequence shown here is derived from an EMBL/GenBank/DDBJ whole genome shotgun (WGS) entry which is preliminary data.</text>
</comment>
<dbReference type="Proteomes" id="UP000813420">
    <property type="component" value="Unassembled WGS sequence"/>
</dbReference>
<dbReference type="Pfam" id="PF09924">
    <property type="entry name" value="LPG_synthase_C"/>
    <property type="match status" value="1"/>
</dbReference>
<dbReference type="SUPFAM" id="SSF55729">
    <property type="entry name" value="Acyl-CoA N-acyltransferases (Nat)"/>
    <property type="match status" value="2"/>
</dbReference>
<dbReference type="InterPro" id="IPR016181">
    <property type="entry name" value="Acyl_CoA_acyltransferase"/>
</dbReference>
<evidence type="ECO:0000313" key="2">
    <source>
        <dbReference type="EMBL" id="HJH50420.1"/>
    </source>
</evidence>
<reference evidence="2" key="1">
    <citation type="journal article" date="2021" name="PeerJ">
        <title>Extensive microbial diversity within the chicken gut microbiome revealed by metagenomics and culture.</title>
        <authorList>
            <person name="Gilroy R."/>
            <person name="Ravi A."/>
            <person name="Getino M."/>
            <person name="Pursley I."/>
            <person name="Horton D.L."/>
            <person name="Alikhan N.F."/>
            <person name="Baker D."/>
            <person name="Gharbi K."/>
            <person name="Hall N."/>
            <person name="Watson M."/>
            <person name="Adriaenssens E.M."/>
            <person name="Foster-Nyarko E."/>
            <person name="Jarju S."/>
            <person name="Secka A."/>
            <person name="Antonio M."/>
            <person name="Oren A."/>
            <person name="Chaudhuri R.R."/>
            <person name="La Ragione R."/>
            <person name="Hildebrand F."/>
            <person name="Pallen M.J."/>
        </authorList>
    </citation>
    <scope>NUCLEOTIDE SEQUENCE</scope>
    <source>
        <strain evidence="2">USAMLcec4-12693</strain>
    </source>
</reference>
<reference evidence="2" key="2">
    <citation type="submission" date="2021-09" db="EMBL/GenBank/DDBJ databases">
        <authorList>
            <person name="Gilroy R."/>
        </authorList>
    </citation>
    <scope>NUCLEOTIDE SEQUENCE</scope>
    <source>
        <strain evidence="2">USAMLcec4-12693</strain>
    </source>
</reference>
<dbReference type="RefSeq" id="WP_070089973.1">
    <property type="nucleotide sequence ID" value="NZ_CABMJS010000025.1"/>
</dbReference>
<dbReference type="PIRSF" id="PIRSF018688">
    <property type="entry name" value="UCP018688"/>
    <property type="match status" value="1"/>
</dbReference>
<dbReference type="OrthoDB" id="9765580at2"/>
<dbReference type="AlphaFoldDB" id="A0A9D2VYA8"/>
<gene>
    <name evidence="2" type="ORF">K8V39_09170</name>
</gene>
<evidence type="ECO:0000313" key="3">
    <source>
        <dbReference type="Proteomes" id="UP000813420"/>
    </source>
</evidence>
<sequence length="302" mass="35488">MSEIQFKRPELVDREIITHYFDHHTSRSCERTFANVYLWSRQYPVTWAIVEDALVFKSEDETHLSYAYPAGEPEHVKKALEVLMEYSKEKGFPFSLYNVTPDHFETLEAWYPGRFEIEYNRDIADYVYETEKLATLSGKKLHGKRNHINKFKSMYEDRWSYEKLSKENIEDCFQMALKWRNENGCEDDPEKRGEICVTLNSLRLFEELKLTGGVLRIDGDVVAFTLGEPVCSDTFVVHIEKAFAEVQGAYPMINQQFVEHECMDYQYINREEDTGAEGLRKAKLSYRPVFMVEKGRVTEKEA</sequence>
<evidence type="ECO:0000259" key="1">
    <source>
        <dbReference type="Pfam" id="PF09924"/>
    </source>
</evidence>